<dbReference type="Proteomes" id="UP000001299">
    <property type="component" value="Chromosome 1"/>
</dbReference>
<dbReference type="EMBL" id="CP001810">
    <property type="protein sequence ID" value="ADL35269.1"/>
    <property type="molecule type" value="Genomic_DNA"/>
</dbReference>
<dbReference type="Gene3D" id="3.20.20.370">
    <property type="entry name" value="Glycoside hydrolase/deacetylase"/>
    <property type="match status" value="1"/>
</dbReference>
<evidence type="ECO:0000313" key="1">
    <source>
        <dbReference type="EMBL" id="ADL35269.1"/>
    </source>
</evidence>
<dbReference type="InterPro" id="IPR011330">
    <property type="entry name" value="Glyco_hydro/deAcase_b/a-brl"/>
</dbReference>
<dbReference type="eggNOG" id="COG3233">
    <property type="taxonomic scope" value="Bacteria"/>
</dbReference>
<dbReference type="SUPFAM" id="SSF88713">
    <property type="entry name" value="Glycoside hydrolase/deacetylase"/>
    <property type="match status" value="1"/>
</dbReference>
<dbReference type="KEGG" id="bpb:bpr_I2536"/>
<evidence type="ECO:0000313" key="2">
    <source>
        <dbReference type="Proteomes" id="UP000001299"/>
    </source>
</evidence>
<gene>
    <name evidence="1" type="primary">est4E</name>
    <name evidence="1" type="ordered locus">bpr_I2536</name>
</gene>
<keyword evidence="2" id="KW-1185">Reference proteome</keyword>
<reference evidence="1 2" key="1">
    <citation type="journal article" date="2010" name="PLoS ONE">
        <title>The glycobiome of the rumen bacterium Butyrivibrio proteoclasticus B316(T) highlights adaptation to a polysaccharide-rich environment.</title>
        <authorList>
            <person name="Kelly W.J."/>
            <person name="Leahy S.C."/>
            <person name="Altermann E."/>
            <person name="Yeoman C.J."/>
            <person name="Dunne J.C."/>
            <person name="Kong Z."/>
            <person name="Pacheco D.M."/>
            <person name="Li D."/>
            <person name="Noel S.J."/>
            <person name="Moon C.D."/>
            <person name="Cookson A.L."/>
            <person name="Attwood G.T."/>
        </authorList>
    </citation>
    <scope>NUCLEOTIDE SEQUENCE [LARGE SCALE GENOMIC DNA]</scope>
    <source>
        <strain evidence="2">ATCC 51982 / DSM 14932 / B316</strain>
    </source>
</reference>
<dbReference type="AlphaFoldDB" id="E0RX58"/>
<dbReference type="RefSeq" id="WP_013281922.1">
    <property type="nucleotide sequence ID" value="NC_014387.1"/>
</dbReference>
<dbReference type="GO" id="GO:0005975">
    <property type="term" value="P:carbohydrate metabolic process"/>
    <property type="evidence" value="ECO:0007669"/>
    <property type="project" value="InterPro"/>
</dbReference>
<dbReference type="InterPro" id="IPR018763">
    <property type="entry name" value="DUF2334"/>
</dbReference>
<organism evidence="1 2">
    <name type="scientific">Butyrivibrio proteoclasticus (strain ATCC 51982 / DSM 14932 / B316)</name>
    <name type="common">Clostridium proteoclasticum</name>
    <dbReference type="NCBI Taxonomy" id="515622"/>
    <lineage>
        <taxon>Bacteria</taxon>
        <taxon>Bacillati</taxon>
        <taxon>Bacillota</taxon>
        <taxon>Clostridia</taxon>
        <taxon>Lachnospirales</taxon>
        <taxon>Lachnospiraceae</taxon>
        <taxon>Butyrivibrio</taxon>
    </lineage>
</organism>
<name>E0RX58_BUTPB</name>
<protein>
    <submittedName>
        <fullName evidence="1">Polysaccharide deacetylase Est4E</fullName>
    </submittedName>
</protein>
<dbReference type="Pfam" id="PF10096">
    <property type="entry name" value="DUF2334"/>
    <property type="match status" value="1"/>
</dbReference>
<accession>E0RX58</accession>
<dbReference type="STRING" id="515622.bpr_I2536"/>
<proteinExistence type="predicted"/>
<dbReference type="HOGENOM" id="CLU_1136717_0_0_9"/>
<sequence>MHITIRIDDITPDMDFEKFYKFKAILDKHGIKPLIGVVPDNKDKKLQKSEPREDFWEYIRSLQQEGWVVAMHGYNHVYTTREAGMFPISDKSEFAGVAYPRQDEMIREGKRILKSHGIITDFFMAPSHSYDKNTLRALKVNGFHRITDGFGISPYKMDDITFYPISVSRARTLSSKEEGIVSFVYHTATMSGRDFENFEKLFDRAEVVSYDEFLHYDIKVRGLSEEVREFMTAKAKFYAVRLKRNLSKK</sequence>